<protein>
    <submittedName>
        <fullName evidence="2">Uncharacterized protein</fullName>
    </submittedName>
</protein>
<gene>
    <name evidence="2" type="ORF">SMACR_09718</name>
</gene>
<evidence type="ECO:0000313" key="2">
    <source>
        <dbReference type="EMBL" id="KAA8628604.1"/>
    </source>
</evidence>
<evidence type="ECO:0000313" key="3">
    <source>
        <dbReference type="Proteomes" id="UP000433876"/>
    </source>
</evidence>
<name>A0A8S8ZDJ1_SORMA</name>
<proteinExistence type="predicted"/>
<feature type="region of interest" description="Disordered" evidence="1">
    <location>
        <begin position="1"/>
        <end position="64"/>
    </location>
</feature>
<comment type="caution">
    <text evidence="2">The sequence shown here is derived from an EMBL/GenBank/DDBJ whole genome shotgun (WGS) entry which is preliminary data.</text>
</comment>
<dbReference type="Proteomes" id="UP000433876">
    <property type="component" value="Unassembled WGS sequence"/>
</dbReference>
<organism evidence="2 3">
    <name type="scientific">Sordaria macrospora</name>
    <dbReference type="NCBI Taxonomy" id="5147"/>
    <lineage>
        <taxon>Eukaryota</taxon>
        <taxon>Fungi</taxon>
        <taxon>Dikarya</taxon>
        <taxon>Ascomycota</taxon>
        <taxon>Pezizomycotina</taxon>
        <taxon>Sordariomycetes</taxon>
        <taxon>Sordariomycetidae</taxon>
        <taxon>Sordariales</taxon>
        <taxon>Sordariaceae</taxon>
        <taxon>Sordaria</taxon>
    </lineage>
</organism>
<dbReference type="AlphaFoldDB" id="A0A8S8ZDJ1"/>
<dbReference type="VEuPathDB" id="FungiDB:SMAC_09718"/>
<reference evidence="2 3" key="1">
    <citation type="submission" date="2017-07" db="EMBL/GenBank/DDBJ databases">
        <title>Genome sequence of the Sordaria macrospora wild type strain R19027.</title>
        <authorList>
            <person name="Nowrousian M."/>
            <person name="Teichert I."/>
            <person name="Kueck U."/>
        </authorList>
    </citation>
    <scope>NUCLEOTIDE SEQUENCE [LARGE SCALE GENOMIC DNA]</scope>
    <source>
        <strain evidence="2 3">R19027</strain>
        <tissue evidence="2">Mycelium</tissue>
    </source>
</reference>
<accession>A0A8S8ZDJ1</accession>
<feature type="compositionally biased region" description="Polar residues" evidence="1">
    <location>
        <begin position="19"/>
        <end position="43"/>
    </location>
</feature>
<dbReference type="EMBL" id="NMPR01000174">
    <property type="protein sequence ID" value="KAA8628604.1"/>
    <property type="molecule type" value="Genomic_DNA"/>
</dbReference>
<feature type="region of interest" description="Disordered" evidence="1">
    <location>
        <begin position="100"/>
        <end position="129"/>
    </location>
</feature>
<sequence>MDALPRATEKHSASFVGSEPNTTAPNETGSSVNHPVASGSGSVPNLGPSRPGQPEPFPQLGHVPQSKLVHRPEILEVPLGYPQPRQRAYVQSALLDQYEPPHMYQPPEHVREPEPVPQPTSRHAPALPEPTPPFYFPYPPLIPGLMPRIAATIEDMRAGIRPVPVHVLNQRLRASNNALEYERELEYQNFGLACKILWDVFHDNAMAVHARDVVGWLSETLPYMGPEHQERHARWVAWYRRQTIELRGRIREMGRRFGLSAYFMSEYM</sequence>
<evidence type="ECO:0000256" key="1">
    <source>
        <dbReference type="SAM" id="MobiDB-lite"/>
    </source>
</evidence>